<gene>
    <name evidence="1" type="ORF">Enr13x_41160</name>
</gene>
<protein>
    <submittedName>
        <fullName evidence="1">Uncharacterized protein</fullName>
    </submittedName>
</protein>
<name>A0A518HTT1_9BACT</name>
<dbReference type="KEGG" id="snep:Enr13x_41160"/>
<reference evidence="1 2" key="1">
    <citation type="submission" date="2019-03" db="EMBL/GenBank/DDBJ databases">
        <title>Deep-cultivation of Planctomycetes and their phenomic and genomic characterization uncovers novel biology.</title>
        <authorList>
            <person name="Wiegand S."/>
            <person name="Jogler M."/>
            <person name="Boedeker C."/>
            <person name="Pinto D."/>
            <person name="Vollmers J."/>
            <person name="Rivas-Marin E."/>
            <person name="Kohn T."/>
            <person name="Peeters S.H."/>
            <person name="Heuer A."/>
            <person name="Rast P."/>
            <person name="Oberbeckmann S."/>
            <person name="Bunk B."/>
            <person name="Jeske O."/>
            <person name="Meyerdierks A."/>
            <person name="Storesund J.E."/>
            <person name="Kallscheuer N."/>
            <person name="Luecker S."/>
            <person name="Lage O.M."/>
            <person name="Pohl T."/>
            <person name="Merkel B.J."/>
            <person name="Hornburger P."/>
            <person name="Mueller R.-W."/>
            <person name="Bruemmer F."/>
            <person name="Labrenz M."/>
            <person name="Spormann A.M."/>
            <person name="Op den Camp H."/>
            <person name="Overmann J."/>
            <person name="Amann R."/>
            <person name="Jetten M.S.M."/>
            <person name="Mascher T."/>
            <person name="Medema M.H."/>
            <person name="Devos D.P."/>
            <person name="Kaster A.-K."/>
            <person name="Ovreas L."/>
            <person name="Rohde M."/>
            <person name="Galperin M.Y."/>
            <person name="Jogler C."/>
        </authorList>
    </citation>
    <scope>NUCLEOTIDE SEQUENCE [LARGE SCALE GENOMIC DNA]</scope>
    <source>
        <strain evidence="1 2">Enr13</strain>
    </source>
</reference>
<keyword evidence="2" id="KW-1185">Reference proteome</keyword>
<dbReference type="Proteomes" id="UP000319004">
    <property type="component" value="Chromosome"/>
</dbReference>
<proteinExistence type="predicted"/>
<organism evidence="1 2">
    <name type="scientific">Stieleria neptunia</name>
    <dbReference type="NCBI Taxonomy" id="2527979"/>
    <lineage>
        <taxon>Bacteria</taxon>
        <taxon>Pseudomonadati</taxon>
        <taxon>Planctomycetota</taxon>
        <taxon>Planctomycetia</taxon>
        <taxon>Pirellulales</taxon>
        <taxon>Pirellulaceae</taxon>
        <taxon>Stieleria</taxon>
    </lineage>
</organism>
<dbReference type="AlphaFoldDB" id="A0A518HTT1"/>
<accession>A0A518HTT1</accession>
<evidence type="ECO:0000313" key="1">
    <source>
        <dbReference type="EMBL" id="QDV44252.1"/>
    </source>
</evidence>
<evidence type="ECO:0000313" key="2">
    <source>
        <dbReference type="Proteomes" id="UP000319004"/>
    </source>
</evidence>
<dbReference type="EMBL" id="CP037423">
    <property type="protein sequence ID" value="QDV44252.1"/>
    <property type="molecule type" value="Genomic_DNA"/>
</dbReference>
<sequence length="52" mass="5612">MTVMLLSRCNPITPDCSFLKSKPQHLDLLFGIVSVPAGLIASALGKAREIEE</sequence>